<dbReference type="GO" id="GO:0010976">
    <property type="term" value="P:positive regulation of neuron projection development"/>
    <property type="evidence" value="ECO:0007669"/>
    <property type="project" value="TreeGrafter"/>
</dbReference>
<evidence type="ECO:0000256" key="7">
    <source>
        <dbReference type="ARBA" id="ARBA00023212"/>
    </source>
</evidence>
<dbReference type="GO" id="GO:0030016">
    <property type="term" value="C:myofibril"/>
    <property type="evidence" value="ECO:0007669"/>
    <property type="project" value="TreeGrafter"/>
</dbReference>
<sequence length="401" mass="45620">MSHQTGILATDELRDFFAASKEGGANEGRYRAIKVSIENETLVLSDSGLADGTFEEDWDTIVLPMLEEKQPCYIFYRLDSRESHGGFEWLFLAYSPDLAHVREKMTYAATRATLKKEFGQGQIKEEVFGTTPEDISLAGYHKHLQAQSAPAPLTEAEEELRYIKQQEVTTCTNSHNSSILLNDKMQMSCIQDSRFSYYNREMPPPVAPRSRRTRGVSTHIHVETRQQTVQGVAFPIAQAAVAKLQQLKEGQINYVRLELDMDRETIELSGAEDTTVQSLPQRVPEDHPRYHFFVFKHTHEGDYQESVVFIYSMPGYKCSIKERMLYSSCKAPLLDQTEHNIGITVSKKVEIDDGAELTEEFLMDELHPKKNAYREKFARPQGPAGKRGPRRMIRGTNTPSS</sequence>
<keyword evidence="7" id="KW-0206">Cytoskeleton</keyword>
<gene>
    <name evidence="13" type="primary">TWF1</name>
    <name evidence="13" type="ORF">BLAG_LOCUS19769</name>
</gene>
<keyword evidence="6" id="KW-0009">Actin-binding</keyword>
<evidence type="ECO:0000256" key="5">
    <source>
        <dbReference type="ARBA" id="ARBA00022737"/>
    </source>
</evidence>
<reference evidence="13" key="1">
    <citation type="submission" date="2022-01" db="EMBL/GenBank/DDBJ databases">
        <authorList>
            <person name="Braso-Vives M."/>
        </authorList>
    </citation>
    <scope>NUCLEOTIDE SEQUENCE</scope>
</reference>
<proteinExistence type="inferred from homology"/>
<dbReference type="PANTHER" id="PTHR13759">
    <property type="entry name" value="TWINFILIN"/>
    <property type="match status" value="1"/>
</dbReference>
<name>A0A8K0A1G2_BRALA</name>
<dbReference type="SUPFAM" id="SSF55753">
    <property type="entry name" value="Actin depolymerizing proteins"/>
    <property type="match status" value="2"/>
</dbReference>
<dbReference type="InterPro" id="IPR029006">
    <property type="entry name" value="ADF-H/Gelsolin-like_dom_sf"/>
</dbReference>
<evidence type="ECO:0000313" key="14">
    <source>
        <dbReference type="Proteomes" id="UP000838412"/>
    </source>
</evidence>
<dbReference type="PANTHER" id="PTHR13759:SF1">
    <property type="entry name" value="TWINFILIN"/>
    <property type="match status" value="1"/>
</dbReference>
<dbReference type="GO" id="GO:0003785">
    <property type="term" value="F:actin monomer binding"/>
    <property type="evidence" value="ECO:0007669"/>
    <property type="project" value="TreeGrafter"/>
</dbReference>
<keyword evidence="4" id="KW-0963">Cytoplasm</keyword>
<dbReference type="OrthoDB" id="10006997at2759"/>
<dbReference type="EMBL" id="OV696690">
    <property type="protein sequence ID" value="CAH1266007.1"/>
    <property type="molecule type" value="Genomic_DNA"/>
</dbReference>
<evidence type="ECO:0000313" key="13">
    <source>
        <dbReference type="EMBL" id="CAH1266007.1"/>
    </source>
</evidence>
<dbReference type="CDD" id="cd11285">
    <property type="entry name" value="ADF_Twf-N_like"/>
    <property type="match status" value="1"/>
</dbReference>
<dbReference type="GO" id="GO:0005884">
    <property type="term" value="C:actin filament"/>
    <property type="evidence" value="ECO:0007669"/>
    <property type="project" value="TreeGrafter"/>
</dbReference>
<dbReference type="FunFam" id="3.40.20.10:FF:000007">
    <property type="entry name" value="Twinfilin-1 isoform 1"/>
    <property type="match status" value="1"/>
</dbReference>
<dbReference type="GO" id="GO:0051016">
    <property type="term" value="P:barbed-end actin filament capping"/>
    <property type="evidence" value="ECO:0007669"/>
    <property type="project" value="TreeGrafter"/>
</dbReference>
<feature type="region of interest" description="Disordered" evidence="11">
    <location>
        <begin position="372"/>
        <end position="401"/>
    </location>
</feature>
<dbReference type="AlphaFoldDB" id="A0A8K0A1G2"/>
<comment type="subcellular location">
    <subcellularLocation>
        <location evidence="2">Cytoplasm</location>
        <location evidence="2">Cell cortex</location>
    </subcellularLocation>
    <subcellularLocation>
        <location evidence="1">Cytoplasm</location>
        <location evidence="1">Cytoskeleton</location>
    </subcellularLocation>
</comment>
<dbReference type="GO" id="GO:0051015">
    <property type="term" value="F:actin filament binding"/>
    <property type="evidence" value="ECO:0007669"/>
    <property type="project" value="TreeGrafter"/>
</dbReference>
<evidence type="ECO:0000256" key="8">
    <source>
        <dbReference type="ARBA" id="ARBA00038532"/>
    </source>
</evidence>
<dbReference type="PROSITE" id="PS51263">
    <property type="entry name" value="ADF_H"/>
    <property type="match status" value="2"/>
</dbReference>
<comment type="function">
    <text evidence="9">Actin-binding protein involved in motile and morphological processes. Inhibits actin polymerization, likely by sequestering G-actin.</text>
</comment>
<dbReference type="GO" id="GO:0005938">
    <property type="term" value="C:cell cortex"/>
    <property type="evidence" value="ECO:0007669"/>
    <property type="project" value="UniProtKB-SubCell"/>
</dbReference>
<dbReference type="Proteomes" id="UP000838412">
    <property type="component" value="Chromosome 5"/>
</dbReference>
<dbReference type="Gene3D" id="3.40.20.10">
    <property type="entry name" value="Severin"/>
    <property type="match status" value="2"/>
</dbReference>
<dbReference type="GO" id="GO:0030042">
    <property type="term" value="P:actin filament depolymerization"/>
    <property type="evidence" value="ECO:0007669"/>
    <property type="project" value="TreeGrafter"/>
</dbReference>
<dbReference type="InterPro" id="IPR002108">
    <property type="entry name" value="ADF-H"/>
</dbReference>
<protein>
    <recommendedName>
        <fullName evidence="10">Twinfilin</fullName>
    </recommendedName>
</protein>
<evidence type="ECO:0000256" key="10">
    <source>
        <dbReference type="ARBA" id="ARBA00069496"/>
    </source>
</evidence>
<dbReference type="SMART" id="SM00102">
    <property type="entry name" value="ADF"/>
    <property type="match status" value="2"/>
</dbReference>
<keyword evidence="5" id="KW-0677">Repeat</keyword>
<accession>A0A8K0A1G2</accession>
<evidence type="ECO:0000259" key="12">
    <source>
        <dbReference type="PROSITE" id="PS51263"/>
    </source>
</evidence>
<dbReference type="GO" id="GO:0010591">
    <property type="term" value="P:regulation of lamellipodium assembly"/>
    <property type="evidence" value="ECO:0007669"/>
    <property type="project" value="TreeGrafter"/>
</dbReference>
<feature type="domain" description="ADF-H" evidence="12">
    <location>
        <begin position="231"/>
        <end position="367"/>
    </location>
</feature>
<evidence type="ECO:0000256" key="2">
    <source>
        <dbReference type="ARBA" id="ARBA00004544"/>
    </source>
</evidence>
<organism evidence="13 14">
    <name type="scientific">Branchiostoma lanceolatum</name>
    <name type="common">Common lancelet</name>
    <name type="synonym">Amphioxus lanceolatum</name>
    <dbReference type="NCBI Taxonomy" id="7740"/>
    <lineage>
        <taxon>Eukaryota</taxon>
        <taxon>Metazoa</taxon>
        <taxon>Chordata</taxon>
        <taxon>Cephalochordata</taxon>
        <taxon>Leptocardii</taxon>
        <taxon>Amphioxiformes</taxon>
        <taxon>Branchiostomatidae</taxon>
        <taxon>Branchiostoma</taxon>
    </lineage>
</organism>
<evidence type="ECO:0000256" key="1">
    <source>
        <dbReference type="ARBA" id="ARBA00004245"/>
    </source>
</evidence>
<dbReference type="Pfam" id="PF00241">
    <property type="entry name" value="Cofilin_ADF"/>
    <property type="match status" value="2"/>
</dbReference>
<dbReference type="CDD" id="cd11284">
    <property type="entry name" value="ADF_Twf-C_like"/>
    <property type="match status" value="1"/>
</dbReference>
<comment type="similarity">
    <text evidence="3">Belongs to the actin-binding proteins ADF family. Twinfilin subfamily.</text>
</comment>
<evidence type="ECO:0000256" key="9">
    <source>
        <dbReference type="ARBA" id="ARBA00056419"/>
    </source>
</evidence>
<keyword evidence="14" id="KW-1185">Reference proteome</keyword>
<evidence type="ECO:0000256" key="3">
    <source>
        <dbReference type="ARBA" id="ARBA00009557"/>
    </source>
</evidence>
<evidence type="ECO:0000256" key="4">
    <source>
        <dbReference type="ARBA" id="ARBA00022490"/>
    </source>
</evidence>
<comment type="subunit">
    <text evidence="8">Interacts with G-actin; ADP-actin form.</text>
</comment>
<feature type="domain" description="ADF-H" evidence="12">
    <location>
        <begin position="5"/>
        <end position="145"/>
    </location>
</feature>
<evidence type="ECO:0000256" key="6">
    <source>
        <dbReference type="ARBA" id="ARBA00023203"/>
    </source>
</evidence>
<dbReference type="InterPro" id="IPR028458">
    <property type="entry name" value="Twinfilin"/>
</dbReference>
<evidence type="ECO:0000256" key="11">
    <source>
        <dbReference type="SAM" id="MobiDB-lite"/>
    </source>
</evidence>
<dbReference type="FunFam" id="3.40.20.10:FF:000042">
    <property type="entry name" value="Actin depolymerizing protein"/>
    <property type="match status" value="1"/>
</dbReference>